<dbReference type="Gene3D" id="3.40.30.10">
    <property type="entry name" value="Glutaredoxin"/>
    <property type="match status" value="1"/>
</dbReference>
<evidence type="ECO:0000256" key="7">
    <source>
        <dbReference type="ARBA" id="ARBA00023136"/>
    </source>
</evidence>
<comment type="subcellular location">
    <subcellularLocation>
        <location evidence="1">Membrane</location>
        <topology evidence="1">Multi-pass membrane protein</topology>
    </subcellularLocation>
</comment>
<feature type="transmembrane region" description="Helical" evidence="10">
    <location>
        <begin position="246"/>
        <end position="265"/>
    </location>
</feature>
<feature type="transmembrane region" description="Helical" evidence="10">
    <location>
        <begin position="136"/>
        <end position="156"/>
    </location>
</feature>
<dbReference type="Pfam" id="PF03412">
    <property type="entry name" value="Peptidase_C39"/>
    <property type="match status" value="1"/>
</dbReference>
<feature type="domain" description="Peptidase C39" evidence="11">
    <location>
        <begin position="2"/>
        <end position="121"/>
    </location>
</feature>
<dbReference type="GO" id="GO:0016491">
    <property type="term" value="F:oxidoreductase activity"/>
    <property type="evidence" value="ECO:0007669"/>
    <property type="project" value="UniProtKB-KW"/>
</dbReference>
<dbReference type="PROSITE" id="PS50990">
    <property type="entry name" value="PEPTIDASE_C39"/>
    <property type="match status" value="1"/>
</dbReference>
<evidence type="ECO:0000313" key="13">
    <source>
        <dbReference type="Proteomes" id="UP000308382"/>
    </source>
</evidence>
<dbReference type="InterPro" id="IPR038354">
    <property type="entry name" value="VKOR_sf"/>
</dbReference>
<evidence type="ECO:0000256" key="4">
    <source>
        <dbReference type="ARBA" id="ARBA00022719"/>
    </source>
</evidence>
<evidence type="ECO:0000313" key="12">
    <source>
        <dbReference type="EMBL" id="TLF43184.1"/>
    </source>
</evidence>
<keyword evidence="3 10" id="KW-0812">Transmembrane</keyword>
<dbReference type="CDD" id="cd12921">
    <property type="entry name" value="VKOR_4"/>
    <property type="match status" value="1"/>
</dbReference>
<feature type="transmembrane region" description="Helical" evidence="10">
    <location>
        <begin position="305"/>
        <end position="325"/>
    </location>
</feature>
<dbReference type="GO" id="GO:0016020">
    <property type="term" value="C:membrane"/>
    <property type="evidence" value="ECO:0007669"/>
    <property type="project" value="UniProtKB-SubCell"/>
</dbReference>
<reference evidence="12 13" key="1">
    <citation type="journal article" date="2017" name="Int. J. Syst. Evol. Microbiol.">
        <title>Maripseudobacter aurantiacus gen. nov., sp. nov., a novel member of the family Flavobacteriaceae isolated from a sedimentation basin.</title>
        <authorList>
            <person name="Chen C."/>
            <person name="Su Y."/>
            <person name="Tao T."/>
            <person name="Fu G."/>
            <person name="Zhang C."/>
            <person name="Sun C."/>
            <person name="Zhang X."/>
            <person name="Wu M."/>
        </authorList>
    </citation>
    <scope>NUCLEOTIDE SEQUENCE [LARGE SCALE GENOMIC DNA]</scope>
    <source>
        <strain evidence="13">CDA4</strain>
    </source>
</reference>
<keyword evidence="9" id="KW-0676">Redox-active center</keyword>
<proteinExistence type="inferred from homology"/>
<dbReference type="InterPro" id="IPR005074">
    <property type="entry name" value="Peptidase_C39"/>
</dbReference>
<accession>A0A5R8M0P8</accession>
<keyword evidence="4" id="KW-0874">Quinone</keyword>
<sequence>MQNDQLFLFLKNFLSKLNFKINASELRFQLLSHPYYPSLNSVVGVLNHFGVNNYPIQIDETPANLNDLPMRFITKTKESNAFVMVTKKGETTIELTYEDTTHKKLTIHEFLEIWDGKVLIVEKLTKKVGSNKGTKPALIALSLGTLILLGLIFWNLENTLERIHFISTLLGLFVSILIINKQFGGMSPLLDKVCHFTSMTDCDRVINSKEISLPYNVELGDLAIIYFGSNLLFWIVSVIIDIDTSILFYLAILSIPITLFSIYYQKLIIEKWCTLCLAIVGILWLQFGVFSINNNLWNFNVWPDINSILFLVIILIYLIIIWSFVKNFISSYIELATDKIKYYKFKSNFELFILAYNSASRLMDGGSLEAYNEIKIGNPASKTQIVMITNPTCSYCKSAYPVLRTAVERFPEHVGLTIRFSADTKNTDSLGYRIAKQLTALYEKIPKKQVAPVLDILRGSQKEMLNWLEESPKVEELTLEKADMLLEKQKEWCTKNQIFFTPYVLINGAPLPKQYDISDLPLVLSDFIDLQNMELQLAV</sequence>
<dbReference type="SUPFAM" id="SSF52833">
    <property type="entry name" value="Thioredoxin-like"/>
    <property type="match status" value="1"/>
</dbReference>
<evidence type="ECO:0000256" key="2">
    <source>
        <dbReference type="ARBA" id="ARBA00006214"/>
    </source>
</evidence>
<evidence type="ECO:0000256" key="10">
    <source>
        <dbReference type="SAM" id="Phobius"/>
    </source>
</evidence>
<protein>
    <recommendedName>
        <fullName evidence="11">Peptidase C39 domain-containing protein</fullName>
    </recommendedName>
</protein>
<comment type="similarity">
    <text evidence="2">Belongs to the VKOR family.</text>
</comment>
<keyword evidence="5 10" id="KW-1133">Transmembrane helix</keyword>
<dbReference type="InterPro" id="IPR012932">
    <property type="entry name" value="VKOR"/>
</dbReference>
<dbReference type="Gene3D" id="1.20.1440.130">
    <property type="entry name" value="VKOR domain"/>
    <property type="match status" value="1"/>
</dbReference>
<dbReference type="Proteomes" id="UP000308382">
    <property type="component" value="Unassembled WGS sequence"/>
</dbReference>
<keyword evidence="6" id="KW-0560">Oxidoreductase</keyword>
<dbReference type="OrthoDB" id="1100563at2"/>
<evidence type="ECO:0000256" key="6">
    <source>
        <dbReference type="ARBA" id="ARBA00023002"/>
    </source>
</evidence>
<evidence type="ECO:0000256" key="8">
    <source>
        <dbReference type="ARBA" id="ARBA00023157"/>
    </source>
</evidence>
<comment type="caution">
    <text evidence="12">The sequence shown here is derived from an EMBL/GenBank/DDBJ whole genome shotgun (WGS) entry which is preliminary data.</text>
</comment>
<dbReference type="AlphaFoldDB" id="A0A5R8M0P8"/>
<evidence type="ECO:0000256" key="1">
    <source>
        <dbReference type="ARBA" id="ARBA00004141"/>
    </source>
</evidence>
<dbReference type="InterPro" id="IPR036249">
    <property type="entry name" value="Thioredoxin-like_sf"/>
</dbReference>
<gene>
    <name evidence="12" type="ORF">FEK29_13800</name>
</gene>
<dbReference type="RefSeq" id="WP_138259030.1">
    <property type="nucleotide sequence ID" value="NZ_VBUK01000009.1"/>
</dbReference>
<keyword evidence="8" id="KW-1015">Disulfide bond</keyword>
<evidence type="ECO:0000256" key="9">
    <source>
        <dbReference type="ARBA" id="ARBA00023284"/>
    </source>
</evidence>
<dbReference type="Pfam" id="PF07884">
    <property type="entry name" value="VKOR"/>
    <property type="match status" value="1"/>
</dbReference>
<dbReference type="Gene3D" id="3.90.70.10">
    <property type="entry name" value="Cysteine proteinases"/>
    <property type="match status" value="1"/>
</dbReference>
<dbReference type="EMBL" id="VBUK01000009">
    <property type="protein sequence ID" value="TLF43184.1"/>
    <property type="molecule type" value="Genomic_DNA"/>
</dbReference>
<dbReference type="GO" id="GO:0005524">
    <property type="term" value="F:ATP binding"/>
    <property type="evidence" value="ECO:0007669"/>
    <property type="project" value="InterPro"/>
</dbReference>
<evidence type="ECO:0000256" key="3">
    <source>
        <dbReference type="ARBA" id="ARBA00022692"/>
    </source>
</evidence>
<evidence type="ECO:0000259" key="11">
    <source>
        <dbReference type="PROSITE" id="PS50990"/>
    </source>
</evidence>
<organism evidence="12 13">
    <name type="scientific">Maribacter aurantiacus</name>
    <dbReference type="NCBI Taxonomy" id="1882343"/>
    <lineage>
        <taxon>Bacteria</taxon>
        <taxon>Pseudomonadati</taxon>
        <taxon>Bacteroidota</taxon>
        <taxon>Flavobacteriia</taxon>
        <taxon>Flavobacteriales</taxon>
        <taxon>Flavobacteriaceae</taxon>
        <taxon>Maribacter</taxon>
    </lineage>
</organism>
<keyword evidence="13" id="KW-1185">Reference proteome</keyword>
<name>A0A5R8M0P8_9FLAO</name>
<dbReference type="GO" id="GO:0008233">
    <property type="term" value="F:peptidase activity"/>
    <property type="evidence" value="ECO:0007669"/>
    <property type="project" value="InterPro"/>
</dbReference>
<dbReference type="GO" id="GO:0006508">
    <property type="term" value="P:proteolysis"/>
    <property type="evidence" value="ECO:0007669"/>
    <property type="project" value="InterPro"/>
</dbReference>
<dbReference type="GO" id="GO:0048038">
    <property type="term" value="F:quinone binding"/>
    <property type="evidence" value="ECO:0007669"/>
    <property type="project" value="UniProtKB-KW"/>
</dbReference>
<feature type="transmembrane region" description="Helical" evidence="10">
    <location>
        <begin position="162"/>
        <end position="179"/>
    </location>
</feature>
<keyword evidence="7 10" id="KW-0472">Membrane</keyword>
<feature type="transmembrane region" description="Helical" evidence="10">
    <location>
        <begin position="272"/>
        <end position="293"/>
    </location>
</feature>
<evidence type="ECO:0000256" key="5">
    <source>
        <dbReference type="ARBA" id="ARBA00022989"/>
    </source>
</evidence>
<feature type="transmembrane region" description="Helical" evidence="10">
    <location>
        <begin position="219"/>
        <end position="240"/>
    </location>
</feature>